<evidence type="ECO:0000313" key="3">
    <source>
        <dbReference type="EMBL" id="KAK1932670.1"/>
    </source>
</evidence>
<sequence length="292" mass="32767">MKFLGILRASALFILASAFHGPRGIFCSNLEVNPSNESFTVEVSDVSENLEDSTVESSSQESLPSSQSDLVFESSTWDDSMLASSVLFLEEFCSLVNAENFGGNLKVLNDVKDNKDAQWLSVKVKSLCSNFSSRLESLSANLVPSGVTINPYKDALKPEKFNTYAEWLVKNIPGIRESVQKMFNESKKLNKAQLKTETSMGPSKYGFEFVGDKWKPFVHYNLKDLTWCLRATLEYLQKYLDKILKDPQCEKASTTRKFLSLFSRGKKSDVNTKQEDSTVKSQAVEDAEHKDA</sequence>
<evidence type="ECO:0000256" key="2">
    <source>
        <dbReference type="SAM" id="SignalP"/>
    </source>
</evidence>
<name>A0AAD9G6D4_BABDI</name>
<dbReference type="Proteomes" id="UP001195914">
    <property type="component" value="Unassembled WGS sequence"/>
</dbReference>
<evidence type="ECO:0000313" key="4">
    <source>
        <dbReference type="Proteomes" id="UP001195914"/>
    </source>
</evidence>
<keyword evidence="4" id="KW-1185">Reference proteome</keyword>
<feature type="compositionally biased region" description="Basic and acidic residues" evidence="1">
    <location>
        <begin position="266"/>
        <end position="278"/>
    </location>
</feature>
<accession>A0AAD9G6D4</accession>
<keyword evidence="2" id="KW-0732">Signal</keyword>
<feature type="chain" id="PRO_5041972130" evidence="2">
    <location>
        <begin position="19"/>
        <end position="292"/>
    </location>
</feature>
<organism evidence="3 4">
    <name type="scientific">Babesia divergens</name>
    <dbReference type="NCBI Taxonomy" id="32595"/>
    <lineage>
        <taxon>Eukaryota</taxon>
        <taxon>Sar</taxon>
        <taxon>Alveolata</taxon>
        <taxon>Apicomplexa</taxon>
        <taxon>Aconoidasida</taxon>
        <taxon>Piroplasmida</taxon>
        <taxon>Babesiidae</taxon>
        <taxon>Babesia</taxon>
    </lineage>
</organism>
<evidence type="ECO:0000256" key="1">
    <source>
        <dbReference type="SAM" id="MobiDB-lite"/>
    </source>
</evidence>
<comment type="caution">
    <text evidence="3">The sequence shown here is derived from an EMBL/GenBank/DDBJ whole genome shotgun (WGS) entry which is preliminary data.</text>
</comment>
<protein>
    <submittedName>
        <fullName evidence="3">Uncharacterized protein</fullName>
    </submittedName>
</protein>
<gene>
    <name evidence="3" type="ORF">X943_000282</name>
</gene>
<feature type="region of interest" description="Disordered" evidence="1">
    <location>
        <begin position="266"/>
        <end position="292"/>
    </location>
</feature>
<feature type="signal peptide" evidence="2">
    <location>
        <begin position="1"/>
        <end position="18"/>
    </location>
</feature>
<reference evidence="3" key="2">
    <citation type="submission" date="2021-05" db="EMBL/GenBank/DDBJ databases">
        <authorList>
            <person name="Pain A."/>
        </authorList>
    </citation>
    <scope>NUCLEOTIDE SEQUENCE</scope>
    <source>
        <strain evidence="3">1802A</strain>
    </source>
</reference>
<proteinExistence type="predicted"/>
<dbReference type="AlphaFoldDB" id="A0AAD9G6D4"/>
<dbReference type="EMBL" id="JAHBMH010000073">
    <property type="protein sequence ID" value="KAK1932670.1"/>
    <property type="molecule type" value="Genomic_DNA"/>
</dbReference>
<reference evidence="3" key="1">
    <citation type="journal article" date="2014" name="Nucleic Acids Res.">
        <title>The evolutionary dynamics of variant antigen genes in Babesia reveal a history of genomic innovation underlying host-parasite interaction.</title>
        <authorList>
            <person name="Jackson A.P."/>
            <person name="Otto T.D."/>
            <person name="Darby A."/>
            <person name="Ramaprasad A."/>
            <person name="Xia D."/>
            <person name="Echaide I.E."/>
            <person name="Farber M."/>
            <person name="Gahlot S."/>
            <person name="Gamble J."/>
            <person name="Gupta D."/>
            <person name="Gupta Y."/>
            <person name="Jackson L."/>
            <person name="Malandrin L."/>
            <person name="Malas T.B."/>
            <person name="Moussa E."/>
            <person name="Nair M."/>
            <person name="Reid A.J."/>
            <person name="Sanders M."/>
            <person name="Sharma J."/>
            <person name="Tracey A."/>
            <person name="Quail M.A."/>
            <person name="Weir W."/>
            <person name="Wastling J.M."/>
            <person name="Hall N."/>
            <person name="Willadsen P."/>
            <person name="Lingelbach K."/>
            <person name="Shiels B."/>
            <person name="Tait A."/>
            <person name="Berriman M."/>
            <person name="Allred D.R."/>
            <person name="Pain A."/>
        </authorList>
    </citation>
    <scope>NUCLEOTIDE SEQUENCE</scope>
    <source>
        <strain evidence="3">1802A</strain>
    </source>
</reference>